<proteinExistence type="predicted"/>
<evidence type="ECO:0000256" key="4">
    <source>
        <dbReference type="ARBA" id="ARBA00022989"/>
    </source>
</evidence>
<evidence type="ECO:0000256" key="6">
    <source>
        <dbReference type="SAM" id="Phobius"/>
    </source>
</evidence>
<feature type="transmembrane region" description="Helical" evidence="6">
    <location>
        <begin position="97"/>
        <end position="121"/>
    </location>
</feature>
<evidence type="ECO:0000256" key="1">
    <source>
        <dbReference type="ARBA" id="ARBA00004651"/>
    </source>
</evidence>
<gene>
    <name evidence="7" type="ORF">P4U43_06440</name>
</gene>
<evidence type="ECO:0000256" key="2">
    <source>
        <dbReference type="ARBA" id="ARBA00022475"/>
    </source>
</evidence>
<evidence type="ECO:0000313" key="7">
    <source>
        <dbReference type="EMBL" id="MDF9277430.1"/>
    </source>
</evidence>
<comment type="subcellular location">
    <subcellularLocation>
        <location evidence="1">Cell membrane</location>
        <topology evidence="1">Multi-pass membrane protein</topology>
    </subcellularLocation>
</comment>
<comment type="caution">
    <text evidence="7">The sequence shown here is derived from an EMBL/GenBank/DDBJ whole genome shotgun (WGS) entry which is preliminary data.</text>
</comment>
<keyword evidence="8" id="KW-1185">Reference proteome</keyword>
<dbReference type="RefSeq" id="WP_277357981.1">
    <property type="nucleotide sequence ID" value="NZ_JAROKN010000010.1"/>
</dbReference>
<feature type="transmembrane region" description="Helical" evidence="6">
    <location>
        <begin position="251"/>
        <end position="269"/>
    </location>
</feature>
<organism evidence="7 8">
    <name type="scientific">Arthrobacter vasquezii</name>
    <dbReference type="NCBI Taxonomy" id="2977629"/>
    <lineage>
        <taxon>Bacteria</taxon>
        <taxon>Bacillati</taxon>
        <taxon>Actinomycetota</taxon>
        <taxon>Actinomycetes</taxon>
        <taxon>Micrococcales</taxon>
        <taxon>Micrococcaceae</taxon>
        <taxon>Arthrobacter</taxon>
    </lineage>
</organism>
<keyword evidence="4 6" id="KW-1133">Transmembrane helix</keyword>
<feature type="transmembrane region" description="Helical" evidence="6">
    <location>
        <begin position="128"/>
        <end position="147"/>
    </location>
</feature>
<keyword evidence="3 6" id="KW-0812">Transmembrane</keyword>
<dbReference type="EMBL" id="JAROKN010000010">
    <property type="protein sequence ID" value="MDF9277430.1"/>
    <property type="molecule type" value="Genomic_DNA"/>
</dbReference>
<reference evidence="7 8" key="1">
    <citation type="journal article" date="2023" name="Int. J. Syst. Evol. Microbiol.">
        <title>Arthrobacter vasquezii sp. nov., isolated from a soil sample from Union Glacier, Antarctica.</title>
        <authorList>
            <person name="Valenzuela-Ibaceta F."/>
            <person name="Carrasco V."/>
            <person name="Lagos-Moraga S."/>
            <person name="Dietz-Vargas C."/>
            <person name="Navarro C.A."/>
            <person name="Perez-Donoso J.M."/>
        </authorList>
    </citation>
    <scope>NUCLEOTIDE SEQUENCE [LARGE SCALE GENOMIC DNA]</scope>
    <source>
        <strain evidence="7 8">EH-1B-1</strain>
    </source>
</reference>
<dbReference type="Pfam" id="PF02653">
    <property type="entry name" value="BPD_transp_2"/>
    <property type="match status" value="1"/>
</dbReference>
<evidence type="ECO:0000256" key="5">
    <source>
        <dbReference type="ARBA" id="ARBA00023136"/>
    </source>
</evidence>
<keyword evidence="5 6" id="KW-0472">Membrane</keyword>
<dbReference type="Proteomes" id="UP001220456">
    <property type="component" value="Unassembled WGS sequence"/>
</dbReference>
<feature type="transmembrane region" description="Helical" evidence="6">
    <location>
        <begin position="20"/>
        <end position="37"/>
    </location>
</feature>
<protein>
    <submittedName>
        <fullName evidence="7">ABC transporter permease</fullName>
    </submittedName>
</protein>
<feature type="transmembrane region" description="Helical" evidence="6">
    <location>
        <begin position="223"/>
        <end position="245"/>
    </location>
</feature>
<keyword evidence="2" id="KW-1003">Cell membrane</keyword>
<evidence type="ECO:0000256" key="3">
    <source>
        <dbReference type="ARBA" id="ARBA00022692"/>
    </source>
</evidence>
<dbReference type="PANTHER" id="PTHR32196:SF72">
    <property type="entry name" value="RIBOSE IMPORT PERMEASE PROTEIN RBSC"/>
    <property type="match status" value="1"/>
</dbReference>
<feature type="transmembrane region" description="Helical" evidence="6">
    <location>
        <begin position="49"/>
        <end position="67"/>
    </location>
</feature>
<feature type="transmembrane region" description="Helical" evidence="6">
    <location>
        <begin position="276"/>
        <end position="295"/>
    </location>
</feature>
<dbReference type="PANTHER" id="PTHR32196">
    <property type="entry name" value="ABC TRANSPORTER PERMEASE PROTEIN YPHD-RELATED-RELATED"/>
    <property type="match status" value="1"/>
</dbReference>
<dbReference type="InterPro" id="IPR001851">
    <property type="entry name" value="ABC_transp_permease"/>
</dbReference>
<feature type="transmembrane region" description="Helical" evidence="6">
    <location>
        <begin position="74"/>
        <end position="91"/>
    </location>
</feature>
<dbReference type="CDD" id="cd06579">
    <property type="entry name" value="TM_PBP1_transp_AraH_like"/>
    <property type="match status" value="1"/>
</dbReference>
<sequence>MATPATRRRRTLPLLQGQEIVLIAVLVLLWAALSVSTDTFLTPNNIGAILYQVAPIAIIGVGMTAVMVTAGIDVSVGSQIAVVMVVVAKMLRDFEVALPVAVIVAVLVGSILGAVNALLITVAKIHPIIVTFGTLNIFRWVALQIFGDQQVDGVPGTLTVFGGSNQAMTLGIPNAFLITVLLIATGWVYMRSYAGGRHLYAIGGDAQAARLAGVKVSRATAGVYVLTGACVGLAGVIMIGSGGLVQQNIGSGLELQVIAAAVIGGTSVLGGRGTVLGTLLGALLVGSVGSAVTHLGWPSEVTNLFVGACIVIAVGVDLARQKRRARS</sequence>
<feature type="transmembrane region" description="Helical" evidence="6">
    <location>
        <begin position="301"/>
        <end position="319"/>
    </location>
</feature>
<evidence type="ECO:0000313" key="8">
    <source>
        <dbReference type="Proteomes" id="UP001220456"/>
    </source>
</evidence>
<accession>A0ABT6CU66</accession>
<name>A0ABT6CU66_9MICC</name>
<feature type="transmembrane region" description="Helical" evidence="6">
    <location>
        <begin position="167"/>
        <end position="190"/>
    </location>
</feature>